<sequence length="60" mass="6572">MDSKQDSDVKDLQDKLDGVQISEAGVEVPDYALQRRNGICITDEETVESLSKLETATVST</sequence>
<evidence type="ECO:0000313" key="1">
    <source>
        <dbReference type="EMBL" id="KAJ9075084.1"/>
    </source>
</evidence>
<dbReference type="Proteomes" id="UP001165960">
    <property type="component" value="Unassembled WGS sequence"/>
</dbReference>
<name>A0ACC2TK40_9FUNG</name>
<proteinExistence type="predicted"/>
<gene>
    <name evidence="1" type="ORF">DSO57_1000364</name>
</gene>
<comment type="caution">
    <text evidence="1">The sequence shown here is derived from an EMBL/GenBank/DDBJ whole genome shotgun (WGS) entry which is preliminary data.</text>
</comment>
<organism evidence="1 2">
    <name type="scientific">Entomophthora muscae</name>
    <dbReference type="NCBI Taxonomy" id="34485"/>
    <lineage>
        <taxon>Eukaryota</taxon>
        <taxon>Fungi</taxon>
        <taxon>Fungi incertae sedis</taxon>
        <taxon>Zoopagomycota</taxon>
        <taxon>Entomophthoromycotina</taxon>
        <taxon>Entomophthoromycetes</taxon>
        <taxon>Entomophthorales</taxon>
        <taxon>Entomophthoraceae</taxon>
        <taxon>Entomophthora</taxon>
    </lineage>
</organism>
<protein>
    <submittedName>
        <fullName evidence="1">Uncharacterized protein</fullName>
    </submittedName>
</protein>
<evidence type="ECO:0000313" key="2">
    <source>
        <dbReference type="Proteomes" id="UP001165960"/>
    </source>
</evidence>
<reference evidence="1" key="1">
    <citation type="submission" date="2022-04" db="EMBL/GenBank/DDBJ databases">
        <title>Genome of the entomopathogenic fungus Entomophthora muscae.</title>
        <authorList>
            <person name="Elya C."/>
            <person name="Lovett B.R."/>
            <person name="Lee E."/>
            <person name="Macias A.M."/>
            <person name="Hajek A.E."/>
            <person name="De Bivort B.L."/>
            <person name="Kasson M.T."/>
            <person name="De Fine Licht H.H."/>
            <person name="Stajich J.E."/>
        </authorList>
    </citation>
    <scope>NUCLEOTIDE SEQUENCE</scope>
    <source>
        <strain evidence="1">Berkeley</strain>
    </source>
</reference>
<accession>A0ACC2TK40</accession>
<dbReference type="EMBL" id="QTSX02002841">
    <property type="protein sequence ID" value="KAJ9075084.1"/>
    <property type="molecule type" value="Genomic_DNA"/>
</dbReference>
<keyword evidence="2" id="KW-1185">Reference proteome</keyword>